<dbReference type="PANTHER" id="PTHR43818:SF11">
    <property type="entry name" value="BCDNA.GH03377"/>
    <property type="match status" value="1"/>
</dbReference>
<dbReference type="InterPro" id="IPR050463">
    <property type="entry name" value="Gfo/Idh/MocA_oxidrdct_glycsds"/>
</dbReference>
<dbReference type="PANTHER" id="PTHR43818">
    <property type="entry name" value="BCDNA.GH03377"/>
    <property type="match status" value="1"/>
</dbReference>
<dbReference type="SUPFAM" id="SSF55347">
    <property type="entry name" value="Glyceraldehyde-3-phosphate dehydrogenase-like, C-terminal domain"/>
    <property type="match status" value="1"/>
</dbReference>
<sequence length="361" mass="40008">MVDMGKLKIGVIGLGGIANYHIWGIEQSPDAELWAICDVNVTALAERGESLGIPAERRYARHEDMLQNGEIDAVMIGTPNFNHFAVARDAIRYGKPFALEKPIAMNTGEALVLREELRKSPIPHMVCFTYRYKSAARYARQLIAEGKLGRIHHIYSQYLQGWAIDEKLPLVWRFSKELSGSGALGDLGSHILDLHRFLVGETEKVIGHADTIIRERELIGGNGTGEVDVDDFCHVLGRMEGGISSSMQISRFAFGRGNYQRIEVYGSEGSLVYNLEESDSLQVNFTDEEGGFRDAAVPESCAAEQMQAFFNLLQGKGDGLDATIEDGYINQLTLDAIIESFAEERWVSTVVKDSVTKLEAM</sequence>
<comment type="caution">
    <text evidence="4">The sequence shown here is derived from an EMBL/GenBank/DDBJ whole genome shotgun (WGS) entry which is preliminary data.</text>
</comment>
<accession>A0A3A6PDP5</accession>
<dbReference type="InterPro" id="IPR036291">
    <property type="entry name" value="NAD(P)-bd_dom_sf"/>
</dbReference>
<dbReference type="OrthoDB" id="9815825at2"/>
<dbReference type="Pfam" id="PF22725">
    <property type="entry name" value="GFO_IDH_MocA_C3"/>
    <property type="match status" value="1"/>
</dbReference>
<dbReference type="SUPFAM" id="SSF51735">
    <property type="entry name" value="NAD(P)-binding Rossmann-fold domains"/>
    <property type="match status" value="1"/>
</dbReference>
<dbReference type="InterPro" id="IPR055170">
    <property type="entry name" value="GFO_IDH_MocA-like_dom"/>
</dbReference>
<organism evidence="4 5">
    <name type="scientific">Paenibacillus pinisoli</name>
    <dbReference type="NCBI Taxonomy" id="1276110"/>
    <lineage>
        <taxon>Bacteria</taxon>
        <taxon>Bacillati</taxon>
        <taxon>Bacillota</taxon>
        <taxon>Bacilli</taxon>
        <taxon>Bacillales</taxon>
        <taxon>Paenibacillaceae</taxon>
        <taxon>Paenibacillus</taxon>
    </lineage>
</organism>
<dbReference type="Gene3D" id="3.40.50.720">
    <property type="entry name" value="NAD(P)-binding Rossmann-like Domain"/>
    <property type="match status" value="1"/>
</dbReference>
<feature type="domain" description="Gfo/Idh/MocA-like oxidoreductase N-terminal" evidence="2">
    <location>
        <begin position="7"/>
        <end position="119"/>
    </location>
</feature>
<gene>
    <name evidence="4" type="ORF">D3P09_15305</name>
</gene>
<proteinExistence type="predicted"/>
<dbReference type="EMBL" id="QXQB01000003">
    <property type="protein sequence ID" value="RJX38887.1"/>
    <property type="molecule type" value="Genomic_DNA"/>
</dbReference>
<evidence type="ECO:0000256" key="1">
    <source>
        <dbReference type="ARBA" id="ARBA00023002"/>
    </source>
</evidence>
<name>A0A3A6PDP5_9BACL</name>
<dbReference type="Proteomes" id="UP000267798">
    <property type="component" value="Unassembled WGS sequence"/>
</dbReference>
<dbReference type="InterPro" id="IPR000683">
    <property type="entry name" value="Gfo/Idh/MocA-like_OxRdtase_N"/>
</dbReference>
<dbReference type="Pfam" id="PF01408">
    <property type="entry name" value="GFO_IDH_MocA"/>
    <property type="match status" value="1"/>
</dbReference>
<dbReference type="AlphaFoldDB" id="A0A3A6PDP5"/>
<keyword evidence="1" id="KW-0560">Oxidoreductase</keyword>
<feature type="domain" description="GFO/IDH/MocA-like oxidoreductase" evidence="3">
    <location>
        <begin position="137"/>
        <end position="272"/>
    </location>
</feature>
<protein>
    <submittedName>
        <fullName evidence="4">Gfo/Idh/MocA family oxidoreductase</fullName>
    </submittedName>
</protein>
<reference evidence="4 5" key="1">
    <citation type="submission" date="2018-09" db="EMBL/GenBank/DDBJ databases">
        <title>Paenibacillus aracenensis nov. sp. isolated from a cave in southern Spain.</title>
        <authorList>
            <person name="Jurado V."/>
            <person name="Gutierrez-Patricio S."/>
            <person name="Gonzalez-Pimentel J.L."/>
            <person name="Miller A.Z."/>
            <person name="Laiz L."/>
            <person name="Saiz-Jimenez C."/>
        </authorList>
    </citation>
    <scope>NUCLEOTIDE SEQUENCE [LARGE SCALE GENOMIC DNA]</scope>
    <source>
        <strain evidence="4 5">JCM 19203</strain>
    </source>
</reference>
<dbReference type="Gene3D" id="3.30.360.10">
    <property type="entry name" value="Dihydrodipicolinate Reductase, domain 2"/>
    <property type="match status" value="1"/>
</dbReference>
<evidence type="ECO:0000313" key="4">
    <source>
        <dbReference type="EMBL" id="RJX38887.1"/>
    </source>
</evidence>
<keyword evidence="5" id="KW-1185">Reference proteome</keyword>
<dbReference type="GO" id="GO:0000166">
    <property type="term" value="F:nucleotide binding"/>
    <property type="evidence" value="ECO:0007669"/>
    <property type="project" value="InterPro"/>
</dbReference>
<evidence type="ECO:0000259" key="3">
    <source>
        <dbReference type="Pfam" id="PF22725"/>
    </source>
</evidence>
<dbReference type="GO" id="GO:0016491">
    <property type="term" value="F:oxidoreductase activity"/>
    <property type="evidence" value="ECO:0007669"/>
    <property type="project" value="UniProtKB-KW"/>
</dbReference>
<evidence type="ECO:0000259" key="2">
    <source>
        <dbReference type="Pfam" id="PF01408"/>
    </source>
</evidence>
<evidence type="ECO:0000313" key="5">
    <source>
        <dbReference type="Proteomes" id="UP000267798"/>
    </source>
</evidence>